<name>A0A176WH51_MARPO</name>
<dbReference type="InterPro" id="IPR001810">
    <property type="entry name" value="F-box_dom"/>
</dbReference>
<dbReference type="AlphaFoldDB" id="A0A176WH51"/>
<dbReference type="EMBL" id="LVLJ01001092">
    <property type="protein sequence ID" value="OAE31476.1"/>
    <property type="molecule type" value="Genomic_DNA"/>
</dbReference>
<dbReference type="InterPro" id="IPR036047">
    <property type="entry name" value="F-box-like_dom_sf"/>
</dbReference>
<comment type="caution">
    <text evidence="2">The sequence shown here is derived from an EMBL/GenBank/DDBJ whole genome shotgun (WGS) entry which is preliminary data.</text>
</comment>
<protein>
    <recommendedName>
        <fullName evidence="1">F-box domain-containing protein</fullName>
    </recommendedName>
</protein>
<proteinExistence type="predicted"/>
<keyword evidence="3" id="KW-1185">Reference proteome</keyword>
<evidence type="ECO:0000313" key="3">
    <source>
        <dbReference type="Proteomes" id="UP000077202"/>
    </source>
</evidence>
<sequence length="538" mass="61205">MLANGEANTENLAMGKERATMKDLVGGWVFFLVEQLCVIHRVVRRPTLEHLSSLSLASWIPRVSCSKRTAMEYGASSSRGLGDMLESVKRLCSLDSDLGEEFGVLPGCESEEQVEDNNYLDPNLWKNLPDDLHAWVLQKLPLESLVKFRMVCKKWNASILSVDFIPPPNLARKCVPIYFHDEVPSTVYNRRRNSWQQLSFSFLETPSTFLSLLVSAGGLLCFKTGIAGELIVCNPITKQSRRLQVPCRIRHDAITQIAGESEVVIYESAHSTRNLKVYHLSTGSFDKEVVVGMVVEHGNSYGSGYKLVVAGVTLSDNSSERTTLVYDSVTNSWKKGGEVPRGVRFWRSGKPVSSKGYLYCITYNEQVWRERMDQERPWSVLRYDLEHEKWSEVKIPRRNSILHQLVEHQGRILVVQRRPIDQTQMFTSELKEDGEVRPYKMAKMPVELFPDAVKRDLVLGDWCVGQGDRVYIAGVYPENSWLDSIETSCYRPIYVDRSLGFGVLTHNPTDNTWTQLPDLCGRYYPEGLYAFEPSLARV</sequence>
<accession>A0A176WH51</accession>
<dbReference type="Gene3D" id="1.20.1280.50">
    <property type="match status" value="1"/>
</dbReference>
<dbReference type="Pfam" id="PF00646">
    <property type="entry name" value="F-box"/>
    <property type="match status" value="1"/>
</dbReference>
<feature type="domain" description="F-box" evidence="1">
    <location>
        <begin position="122"/>
        <end position="160"/>
    </location>
</feature>
<dbReference type="Pfam" id="PF07734">
    <property type="entry name" value="FBA_1"/>
    <property type="match status" value="1"/>
</dbReference>
<reference evidence="2" key="1">
    <citation type="submission" date="2016-03" db="EMBL/GenBank/DDBJ databases">
        <title>Mechanisms controlling the formation of the plant cell surface in tip-growing cells are functionally conserved among land plants.</title>
        <authorList>
            <person name="Honkanen S."/>
            <person name="Jones V.A."/>
            <person name="Morieri G."/>
            <person name="Champion C."/>
            <person name="Hetherington A.J."/>
            <person name="Kelly S."/>
            <person name="Saint-Marcoux D."/>
            <person name="Proust H."/>
            <person name="Prescott H."/>
            <person name="Dolan L."/>
        </authorList>
    </citation>
    <scope>NUCLEOTIDE SEQUENCE [LARGE SCALE GENOMIC DNA]</scope>
    <source>
        <tissue evidence="2">Whole gametophyte</tissue>
    </source>
</reference>
<dbReference type="PANTHER" id="PTHR31672">
    <property type="entry name" value="BNACNNG10540D PROTEIN"/>
    <property type="match status" value="1"/>
</dbReference>
<dbReference type="InterPro" id="IPR015915">
    <property type="entry name" value="Kelch-typ_b-propeller"/>
</dbReference>
<evidence type="ECO:0000313" key="2">
    <source>
        <dbReference type="EMBL" id="OAE31476.1"/>
    </source>
</evidence>
<dbReference type="Gene3D" id="2.120.10.80">
    <property type="entry name" value="Kelch-type beta propeller"/>
    <property type="match status" value="1"/>
</dbReference>
<dbReference type="PANTHER" id="PTHR31672:SF2">
    <property type="entry name" value="F-BOX DOMAIN-CONTAINING PROTEIN"/>
    <property type="match status" value="1"/>
</dbReference>
<dbReference type="SUPFAM" id="SSF81383">
    <property type="entry name" value="F-box domain"/>
    <property type="match status" value="1"/>
</dbReference>
<dbReference type="InterPro" id="IPR006527">
    <property type="entry name" value="F-box-assoc_dom_typ1"/>
</dbReference>
<dbReference type="PROSITE" id="PS50181">
    <property type="entry name" value="FBOX"/>
    <property type="match status" value="1"/>
</dbReference>
<dbReference type="InterPro" id="IPR050796">
    <property type="entry name" value="SCF_F-box_component"/>
</dbReference>
<dbReference type="Proteomes" id="UP000077202">
    <property type="component" value="Unassembled WGS sequence"/>
</dbReference>
<organism evidence="2 3">
    <name type="scientific">Marchantia polymorpha subsp. ruderalis</name>
    <dbReference type="NCBI Taxonomy" id="1480154"/>
    <lineage>
        <taxon>Eukaryota</taxon>
        <taxon>Viridiplantae</taxon>
        <taxon>Streptophyta</taxon>
        <taxon>Embryophyta</taxon>
        <taxon>Marchantiophyta</taxon>
        <taxon>Marchantiopsida</taxon>
        <taxon>Marchantiidae</taxon>
        <taxon>Marchantiales</taxon>
        <taxon>Marchantiaceae</taxon>
        <taxon>Marchantia</taxon>
    </lineage>
</organism>
<evidence type="ECO:0000259" key="1">
    <source>
        <dbReference type="PROSITE" id="PS50181"/>
    </source>
</evidence>
<dbReference type="SUPFAM" id="SSF117281">
    <property type="entry name" value="Kelch motif"/>
    <property type="match status" value="1"/>
</dbReference>
<gene>
    <name evidence="2" type="ORF">AXG93_3128s1130</name>
</gene>